<keyword evidence="3" id="KW-0804">Transcription</keyword>
<feature type="domain" description="HTH tetR-type" evidence="5">
    <location>
        <begin position="16"/>
        <end position="76"/>
    </location>
</feature>
<name>A0A1F6C4V2_HANXR</name>
<evidence type="ECO:0000256" key="1">
    <source>
        <dbReference type="ARBA" id="ARBA00023015"/>
    </source>
</evidence>
<keyword evidence="1" id="KW-0805">Transcription regulation</keyword>
<evidence type="ECO:0000259" key="5">
    <source>
        <dbReference type="PROSITE" id="PS50977"/>
    </source>
</evidence>
<evidence type="ECO:0000256" key="2">
    <source>
        <dbReference type="ARBA" id="ARBA00023125"/>
    </source>
</evidence>
<evidence type="ECO:0000313" key="6">
    <source>
        <dbReference type="EMBL" id="OGG44179.1"/>
    </source>
</evidence>
<gene>
    <name evidence="6" type="ORF">A3F84_28575</name>
</gene>
<dbReference type="InterPro" id="IPR039536">
    <property type="entry name" value="TetR_C_Proteobacteria"/>
</dbReference>
<comment type="caution">
    <text evidence="6">The sequence shown here is derived from an EMBL/GenBank/DDBJ whole genome shotgun (WGS) entry which is preliminary data.</text>
</comment>
<keyword evidence="2 4" id="KW-0238">DNA-binding</keyword>
<dbReference type="PANTHER" id="PTHR30055">
    <property type="entry name" value="HTH-TYPE TRANSCRIPTIONAL REGULATOR RUTR"/>
    <property type="match status" value="1"/>
</dbReference>
<dbReference type="EMBL" id="MFKF01000412">
    <property type="protein sequence ID" value="OGG44179.1"/>
    <property type="molecule type" value="Genomic_DNA"/>
</dbReference>
<proteinExistence type="predicted"/>
<dbReference type="PRINTS" id="PR00455">
    <property type="entry name" value="HTHTETR"/>
</dbReference>
<sequence>MNSPSDTKPRWERRKDARPQELLAAALDLFVDKGYAATRLDDVAARAGVSKGTLYLYFTNKEELFKAVVRENLLPALGEAEAAIEECDGPSAELFRAIMLGWWERIGNTQLSGICKLMISESGNFPELARFYHEEVISRGNAMIISLLERGIARGEFRAVDTQQLSRALAAPILMLMIWKHSFCACRDTAISAPDYLASYIDLCLHGLLPAPTTASVT</sequence>
<organism evidence="6 7">
    <name type="scientific">Handelsmanbacteria sp. (strain RIFCSPLOWO2_12_FULL_64_10)</name>
    <dbReference type="NCBI Taxonomy" id="1817868"/>
    <lineage>
        <taxon>Bacteria</taxon>
        <taxon>Candidatus Handelsmaniibacteriota</taxon>
    </lineage>
</organism>
<dbReference type="InterPro" id="IPR050109">
    <property type="entry name" value="HTH-type_TetR-like_transc_reg"/>
</dbReference>
<reference evidence="6 7" key="1">
    <citation type="journal article" date="2016" name="Nat. Commun.">
        <title>Thousands of microbial genomes shed light on interconnected biogeochemical processes in an aquifer system.</title>
        <authorList>
            <person name="Anantharaman K."/>
            <person name="Brown C.T."/>
            <person name="Hug L.A."/>
            <person name="Sharon I."/>
            <person name="Castelle C.J."/>
            <person name="Probst A.J."/>
            <person name="Thomas B.C."/>
            <person name="Singh A."/>
            <person name="Wilkins M.J."/>
            <person name="Karaoz U."/>
            <person name="Brodie E.L."/>
            <person name="Williams K.H."/>
            <person name="Hubbard S.S."/>
            <person name="Banfield J.F."/>
        </authorList>
    </citation>
    <scope>NUCLEOTIDE SEQUENCE [LARGE SCALE GENOMIC DNA]</scope>
    <source>
        <strain evidence="7">RIFCSPLOWO2_12_FULL_64_10</strain>
    </source>
</reference>
<feature type="DNA-binding region" description="H-T-H motif" evidence="4">
    <location>
        <begin position="39"/>
        <end position="58"/>
    </location>
</feature>
<dbReference type="Pfam" id="PF14246">
    <property type="entry name" value="TetR_C_7"/>
    <property type="match status" value="1"/>
</dbReference>
<dbReference type="PANTHER" id="PTHR30055:SF234">
    <property type="entry name" value="HTH-TYPE TRANSCRIPTIONAL REGULATOR BETI"/>
    <property type="match status" value="1"/>
</dbReference>
<dbReference type="GO" id="GO:0003700">
    <property type="term" value="F:DNA-binding transcription factor activity"/>
    <property type="evidence" value="ECO:0007669"/>
    <property type="project" value="TreeGrafter"/>
</dbReference>
<evidence type="ECO:0000256" key="4">
    <source>
        <dbReference type="PROSITE-ProRule" id="PRU00335"/>
    </source>
</evidence>
<dbReference type="InterPro" id="IPR009057">
    <property type="entry name" value="Homeodomain-like_sf"/>
</dbReference>
<dbReference type="GO" id="GO:0000976">
    <property type="term" value="F:transcription cis-regulatory region binding"/>
    <property type="evidence" value="ECO:0007669"/>
    <property type="project" value="TreeGrafter"/>
</dbReference>
<dbReference type="InterPro" id="IPR036271">
    <property type="entry name" value="Tet_transcr_reg_TetR-rel_C_sf"/>
</dbReference>
<dbReference type="FunFam" id="1.10.10.60:FF:000141">
    <property type="entry name" value="TetR family transcriptional regulator"/>
    <property type="match status" value="1"/>
</dbReference>
<dbReference type="AlphaFoldDB" id="A0A1F6C4V2"/>
<protein>
    <submittedName>
        <fullName evidence="6">TetR family transcriptional regulator</fullName>
    </submittedName>
</protein>
<dbReference type="SUPFAM" id="SSF48498">
    <property type="entry name" value="Tetracyclin repressor-like, C-terminal domain"/>
    <property type="match status" value="1"/>
</dbReference>
<dbReference type="Proteomes" id="UP000178606">
    <property type="component" value="Unassembled WGS sequence"/>
</dbReference>
<dbReference type="Pfam" id="PF00440">
    <property type="entry name" value="TetR_N"/>
    <property type="match status" value="1"/>
</dbReference>
<dbReference type="SUPFAM" id="SSF46689">
    <property type="entry name" value="Homeodomain-like"/>
    <property type="match status" value="1"/>
</dbReference>
<evidence type="ECO:0000313" key="7">
    <source>
        <dbReference type="Proteomes" id="UP000178606"/>
    </source>
</evidence>
<dbReference type="PROSITE" id="PS50977">
    <property type="entry name" value="HTH_TETR_2"/>
    <property type="match status" value="1"/>
</dbReference>
<dbReference type="Gene3D" id="1.10.357.10">
    <property type="entry name" value="Tetracycline Repressor, domain 2"/>
    <property type="match status" value="1"/>
</dbReference>
<dbReference type="InterPro" id="IPR001647">
    <property type="entry name" value="HTH_TetR"/>
</dbReference>
<evidence type="ECO:0000256" key="3">
    <source>
        <dbReference type="ARBA" id="ARBA00023163"/>
    </source>
</evidence>
<accession>A0A1F6C4V2</accession>